<evidence type="ECO:0000256" key="1">
    <source>
        <dbReference type="ARBA" id="ARBA00009726"/>
    </source>
</evidence>
<dbReference type="EC" id="7.6.2.2" evidence="2"/>
<feature type="transmembrane region" description="Helical" evidence="12">
    <location>
        <begin position="75"/>
        <end position="95"/>
    </location>
</feature>
<dbReference type="PANTHER" id="PTHR24223">
    <property type="entry name" value="ATP-BINDING CASSETTE SUB-FAMILY C"/>
    <property type="match status" value="1"/>
</dbReference>
<dbReference type="OrthoDB" id="6500128at2759"/>
<feature type="transmembrane region" description="Helical" evidence="12">
    <location>
        <begin position="303"/>
        <end position="327"/>
    </location>
</feature>
<evidence type="ECO:0000256" key="2">
    <source>
        <dbReference type="ARBA" id="ARBA00012191"/>
    </source>
</evidence>
<keyword evidence="3" id="KW-0813">Transport</keyword>
<dbReference type="GO" id="GO:0016020">
    <property type="term" value="C:membrane"/>
    <property type="evidence" value="ECO:0007669"/>
    <property type="project" value="InterPro"/>
</dbReference>
<dbReference type="GO" id="GO:0005524">
    <property type="term" value="F:ATP binding"/>
    <property type="evidence" value="ECO:0007669"/>
    <property type="project" value="UniProtKB-KW"/>
</dbReference>
<dbReference type="PROSITE" id="PS50929">
    <property type="entry name" value="ABC_TM1F"/>
    <property type="match status" value="1"/>
</dbReference>
<evidence type="ECO:0000256" key="10">
    <source>
        <dbReference type="ARBA" id="ARBA00023136"/>
    </source>
</evidence>
<keyword evidence="7" id="KW-0067">ATP-binding</keyword>
<dbReference type="Gene3D" id="1.20.1560.10">
    <property type="entry name" value="ABC transporter type 1, transmembrane domain"/>
    <property type="match status" value="1"/>
</dbReference>
<dbReference type="EMBL" id="VXIV02001271">
    <property type="protein sequence ID" value="KAF6033651.1"/>
    <property type="molecule type" value="Genomic_DNA"/>
</dbReference>
<evidence type="ECO:0000256" key="4">
    <source>
        <dbReference type="ARBA" id="ARBA00022692"/>
    </source>
</evidence>
<evidence type="ECO:0000313" key="14">
    <source>
        <dbReference type="EMBL" id="KAF6033651.1"/>
    </source>
</evidence>
<dbReference type="AlphaFoldDB" id="A0A7J7K6U4"/>
<keyword evidence="4 12" id="KW-0812">Transmembrane</keyword>
<dbReference type="Proteomes" id="UP000593567">
    <property type="component" value="Unassembled WGS sequence"/>
</dbReference>
<proteinExistence type="inferred from homology"/>
<feature type="transmembrane region" description="Helical" evidence="12">
    <location>
        <begin position="522"/>
        <end position="544"/>
    </location>
</feature>
<gene>
    <name evidence="14" type="ORF">EB796_008046</name>
</gene>
<protein>
    <recommendedName>
        <fullName evidence="2">ABC-type xenobiotic transporter</fullName>
        <ecNumber evidence="2">7.6.2.2</ecNumber>
    </recommendedName>
</protein>
<name>A0A7J7K6U4_BUGNE</name>
<feature type="domain" description="ABC transmembrane type-1" evidence="13">
    <location>
        <begin position="266"/>
        <end position="545"/>
    </location>
</feature>
<evidence type="ECO:0000313" key="15">
    <source>
        <dbReference type="Proteomes" id="UP000593567"/>
    </source>
</evidence>
<dbReference type="InterPro" id="IPR050173">
    <property type="entry name" value="ABC_transporter_C-like"/>
</dbReference>
<evidence type="ECO:0000256" key="11">
    <source>
        <dbReference type="ARBA" id="ARBA00034018"/>
    </source>
</evidence>
<organism evidence="14 15">
    <name type="scientific">Bugula neritina</name>
    <name type="common">Brown bryozoan</name>
    <name type="synonym">Sertularia neritina</name>
    <dbReference type="NCBI Taxonomy" id="10212"/>
    <lineage>
        <taxon>Eukaryota</taxon>
        <taxon>Metazoa</taxon>
        <taxon>Spiralia</taxon>
        <taxon>Lophotrochozoa</taxon>
        <taxon>Bryozoa</taxon>
        <taxon>Gymnolaemata</taxon>
        <taxon>Cheilostomatida</taxon>
        <taxon>Flustrina</taxon>
        <taxon>Buguloidea</taxon>
        <taxon>Bugulidae</taxon>
        <taxon>Bugula</taxon>
    </lineage>
</organism>
<sequence length="616" mass="68867">MNWQQFCGCDAAVQANCLFNITAVYKNDLSPCLQMLLQAAVSALLFLVSVSYVFNFFGYKHSRVSPISPVHYISIFRAWSCVFIAFSTLALGLIQTDEFDGANKTYWVSSPVTDYHSTIVLLYGVATVSHVFLVTALVPSGVQYPTHLSVNIQTEGSETESLITGTNDVSYRTFTAQQATTRGEDGNILSRLFFWWVQPLMKRGKLGFIQTADDVFLLPKSLDTQKVASKFYSNLCQAQQDHQVNGKPLNTLMAALHRTFGLEYYALGVMKLLADGLGFAGPLLLNALISYMENPSEVVWHGYMYAAGLFASTLAASLLTAHFDYLVKKIGIKFSSGIISCVYKKMLSVSTVELSHFTTGETVNFMSTDVDRTVNFCTSFHQFWSLPFQIGVSLFLLYQQVGWSFLAGVAFAIVLIPVNRKIAIKIGDLSSKMMGQKDCRVQTMNEMIFGIRVIKLFCWEDYFVDRVNRQRSAELSSLKARKYLDALCVYFWATTPVIISILTFTTYSLLGNELTAAKVFTSLALFNMLIGPLNAFPWVVNGLVEAWVSVKRVQQFVDLNSSLQSHFWSGEDGSVTIDTSSFSWRFADTEAKEQQQIEATEQQQTEGIHQGLPTLF</sequence>
<dbReference type="InterPro" id="IPR036640">
    <property type="entry name" value="ABC1_TM_sf"/>
</dbReference>
<comment type="catalytic activity">
    <reaction evidence="11">
        <text>ATP + H2O + xenobioticSide 1 = ADP + phosphate + xenobioticSide 2.</text>
        <dbReference type="EC" id="7.6.2.2"/>
    </reaction>
</comment>
<dbReference type="InterPro" id="IPR011527">
    <property type="entry name" value="ABC1_TM_dom"/>
</dbReference>
<keyword evidence="5" id="KW-0677">Repeat</keyword>
<keyword evidence="10 12" id="KW-0472">Membrane</keyword>
<feature type="transmembrane region" description="Helical" evidence="12">
    <location>
        <begin position="35"/>
        <end position="54"/>
    </location>
</feature>
<keyword evidence="9 12" id="KW-1133">Transmembrane helix</keyword>
<evidence type="ECO:0000256" key="3">
    <source>
        <dbReference type="ARBA" id="ARBA00022448"/>
    </source>
</evidence>
<keyword evidence="15" id="KW-1185">Reference proteome</keyword>
<dbReference type="GO" id="GO:0008559">
    <property type="term" value="F:ABC-type xenobiotic transporter activity"/>
    <property type="evidence" value="ECO:0007669"/>
    <property type="project" value="UniProtKB-EC"/>
</dbReference>
<evidence type="ECO:0000256" key="9">
    <source>
        <dbReference type="ARBA" id="ARBA00022989"/>
    </source>
</evidence>
<keyword evidence="6" id="KW-0547">Nucleotide-binding</keyword>
<accession>A0A7J7K6U4</accession>
<evidence type="ECO:0000256" key="8">
    <source>
        <dbReference type="ARBA" id="ARBA00022967"/>
    </source>
</evidence>
<dbReference type="Pfam" id="PF00664">
    <property type="entry name" value="ABC_membrane"/>
    <property type="match status" value="1"/>
</dbReference>
<evidence type="ECO:0000256" key="5">
    <source>
        <dbReference type="ARBA" id="ARBA00022737"/>
    </source>
</evidence>
<dbReference type="CDD" id="cd18598">
    <property type="entry name" value="ABC_6TM_MRP7_D1_like"/>
    <property type="match status" value="1"/>
</dbReference>
<evidence type="ECO:0000259" key="13">
    <source>
        <dbReference type="PROSITE" id="PS50929"/>
    </source>
</evidence>
<reference evidence="14" key="1">
    <citation type="submission" date="2020-06" db="EMBL/GenBank/DDBJ databases">
        <title>Draft genome of Bugula neritina, a colonial animal packing powerful symbionts and potential medicines.</title>
        <authorList>
            <person name="Rayko M."/>
        </authorList>
    </citation>
    <scope>NUCLEOTIDE SEQUENCE [LARGE SCALE GENOMIC DNA]</scope>
    <source>
        <strain evidence="14">Kwan_BN1</strain>
    </source>
</reference>
<feature type="transmembrane region" description="Helical" evidence="12">
    <location>
        <begin position="115"/>
        <end position="138"/>
    </location>
</feature>
<comment type="similarity">
    <text evidence="1">Belongs to the ABC transporter superfamily. ABCC family. Conjugate transporter (TC 3.A.1.208) subfamily.</text>
</comment>
<dbReference type="PANTHER" id="PTHR24223:SF330">
    <property type="entry name" value="ATP-BINDING CASSETTE SUB-FAMILY C MEMBER 10"/>
    <property type="match status" value="1"/>
</dbReference>
<evidence type="ECO:0000256" key="7">
    <source>
        <dbReference type="ARBA" id="ARBA00022840"/>
    </source>
</evidence>
<dbReference type="SUPFAM" id="SSF90123">
    <property type="entry name" value="ABC transporter transmembrane region"/>
    <property type="match status" value="1"/>
</dbReference>
<keyword evidence="8" id="KW-1278">Translocase</keyword>
<feature type="transmembrane region" description="Helical" evidence="12">
    <location>
        <begin position="401"/>
        <end position="418"/>
    </location>
</feature>
<feature type="transmembrane region" description="Helical" evidence="12">
    <location>
        <begin position="487"/>
        <end position="510"/>
    </location>
</feature>
<comment type="caution">
    <text evidence="14">The sequence shown here is derived from an EMBL/GenBank/DDBJ whole genome shotgun (WGS) entry which is preliminary data.</text>
</comment>
<evidence type="ECO:0000256" key="6">
    <source>
        <dbReference type="ARBA" id="ARBA00022741"/>
    </source>
</evidence>
<dbReference type="FunFam" id="1.20.1560.10:FF:000037">
    <property type="entry name" value="ATP-binding cassette subfamily C member 10"/>
    <property type="match status" value="1"/>
</dbReference>
<evidence type="ECO:0000256" key="12">
    <source>
        <dbReference type="SAM" id="Phobius"/>
    </source>
</evidence>